<dbReference type="InterPro" id="IPR023997">
    <property type="entry name" value="TonB-dep_OMP_SusC/RagA_CS"/>
</dbReference>
<evidence type="ECO:0000256" key="1">
    <source>
        <dbReference type="ARBA" id="ARBA00004571"/>
    </source>
</evidence>
<dbReference type="PROSITE" id="PS52016">
    <property type="entry name" value="TONB_DEPENDENT_REC_3"/>
    <property type="match status" value="1"/>
</dbReference>
<dbReference type="InterPro" id="IPR037066">
    <property type="entry name" value="Plug_dom_sf"/>
</dbReference>
<keyword evidence="3" id="KW-0812">Transmembrane</keyword>
<dbReference type="SUPFAM" id="SSF56935">
    <property type="entry name" value="Porins"/>
    <property type="match status" value="1"/>
</dbReference>
<dbReference type="Pfam" id="PF07715">
    <property type="entry name" value="Plug"/>
    <property type="match status" value="1"/>
</dbReference>
<dbReference type="AlphaFoldDB" id="A0A5J4QZR5"/>
<evidence type="ECO:0000256" key="3">
    <source>
        <dbReference type="ARBA" id="ARBA00022692"/>
    </source>
</evidence>
<feature type="non-terminal residue" evidence="7">
    <location>
        <position position="778"/>
    </location>
</feature>
<evidence type="ECO:0000313" key="7">
    <source>
        <dbReference type="EMBL" id="KAA6326899.1"/>
    </source>
</evidence>
<feature type="domain" description="TonB-dependent receptor plug" evidence="6">
    <location>
        <begin position="115"/>
        <end position="224"/>
    </location>
</feature>
<keyword evidence="4" id="KW-0472">Membrane</keyword>
<evidence type="ECO:0000256" key="2">
    <source>
        <dbReference type="ARBA" id="ARBA00022448"/>
    </source>
</evidence>
<name>A0A5J4QZR5_9ZZZZ</name>
<protein>
    <submittedName>
        <fullName evidence="7">TonB-dependent receptor SusC</fullName>
    </submittedName>
</protein>
<sequence>MKHIIIILLTYMPFALFAQTTVKGIVTDNQGETLIGASVIEQDNPSNGTITGIDGDFSLQIKSPTSKITVSYISYKSKTLAHTTGEMRIVLEPDDRMLQEVEIVQVGFGTKSRISNTAAISQVNAAQLRQIPSTNLQNTLAGRLPGLFQLQGSGQPGKDAAELFIRGIGTFAQGIEHSPLILIDDIESDLTTLSRLTVNDIEDVSILKDAGSTAIFGVKGASGVILVTTRRGKEGKPKLTFRADYGFQRPTYKNELLNSYESLSLLKELHLNNQNTVALASERYFSDEALNHYRLHDDPYGYPDVDWYDLVYKKFSAQQQYTADVQGGTNKMKYFVSFAYLDQGGLFKDQPRKEDFENDYYQQRYNVRSNFDVNVTKDFLIKLNANAILTEINEPNLPSTRGASGSIFQRLLGAGITPYHYPAINPNGTFGGYTQTYINPLALFTYGGYNRQFRNNVNGNIALEHKLDFLTKGLKARAVLGLTNTWGFSRSLTRNEVLDYYYDPRGQSYEPIIPYQYILPTLAAGSVNYAPMIQINTRFDVAYNRSFGDHNVDGLVLGNWYSNRTGAGNQRNSISYSGRLGYNYAHRYIAELSAGYNGSDEFPAGNRYQLFPAFSGGWNLAEEPYLKSFFEPIKVDMLKLRGSYGLSGSDKIAGNGYAYLENYARVMDYHFGTTDNSKIEALGMIKYPNPNIKWETDYKTDLGLDLRMFNSRLSLTVDYFYNYRKDILAVREGVVFYAGYLQVFSGVENALLKILPPANLGRTENQGWDGEISWRDQL</sequence>
<dbReference type="EMBL" id="SNRY01002081">
    <property type="protein sequence ID" value="KAA6326899.1"/>
    <property type="molecule type" value="Genomic_DNA"/>
</dbReference>
<dbReference type="Gene3D" id="2.170.130.10">
    <property type="entry name" value="TonB-dependent receptor, plug domain"/>
    <property type="match status" value="1"/>
</dbReference>
<dbReference type="FunFam" id="2.170.130.10:FF:000003">
    <property type="entry name" value="SusC/RagA family TonB-linked outer membrane protein"/>
    <property type="match status" value="1"/>
</dbReference>
<dbReference type="Gene3D" id="2.60.40.1120">
    <property type="entry name" value="Carboxypeptidase-like, regulatory domain"/>
    <property type="match status" value="1"/>
</dbReference>
<dbReference type="Gene3D" id="2.40.170.20">
    <property type="entry name" value="TonB-dependent receptor, beta-barrel domain"/>
    <property type="match status" value="1"/>
</dbReference>
<dbReference type="InterPro" id="IPR012910">
    <property type="entry name" value="Plug_dom"/>
</dbReference>
<accession>A0A5J4QZR5</accession>
<dbReference type="InterPro" id="IPR036942">
    <property type="entry name" value="Beta-barrel_TonB_sf"/>
</dbReference>
<dbReference type="SUPFAM" id="SSF49464">
    <property type="entry name" value="Carboxypeptidase regulatory domain-like"/>
    <property type="match status" value="1"/>
</dbReference>
<dbReference type="GO" id="GO:0009279">
    <property type="term" value="C:cell outer membrane"/>
    <property type="evidence" value="ECO:0007669"/>
    <property type="project" value="UniProtKB-SubCell"/>
</dbReference>
<keyword evidence="7" id="KW-0675">Receptor</keyword>
<keyword evidence="5" id="KW-0998">Cell outer membrane</keyword>
<comment type="caution">
    <text evidence="7">The sequence shown here is derived from an EMBL/GenBank/DDBJ whole genome shotgun (WGS) entry which is preliminary data.</text>
</comment>
<dbReference type="InterPro" id="IPR008969">
    <property type="entry name" value="CarboxyPept-like_regulatory"/>
</dbReference>
<dbReference type="InterPro" id="IPR023996">
    <property type="entry name" value="TonB-dep_OMP_SusC/RagA"/>
</dbReference>
<evidence type="ECO:0000256" key="5">
    <source>
        <dbReference type="ARBA" id="ARBA00023237"/>
    </source>
</evidence>
<dbReference type="NCBIfam" id="TIGR04057">
    <property type="entry name" value="SusC_RagA_signa"/>
    <property type="match status" value="1"/>
</dbReference>
<proteinExistence type="predicted"/>
<reference evidence="7" key="1">
    <citation type="submission" date="2019-03" db="EMBL/GenBank/DDBJ databases">
        <title>Single cell metagenomics reveals metabolic interactions within the superorganism composed of flagellate Streblomastix strix and complex community of Bacteroidetes bacteria on its surface.</title>
        <authorList>
            <person name="Treitli S.C."/>
            <person name="Kolisko M."/>
            <person name="Husnik F."/>
            <person name="Keeling P."/>
            <person name="Hampl V."/>
        </authorList>
    </citation>
    <scope>NUCLEOTIDE SEQUENCE</scope>
    <source>
        <strain evidence="7">STM</strain>
    </source>
</reference>
<evidence type="ECO:0000259" key="6">
    <source>
        <dbReference type="Pfam" id="PF07715"/>
    </source>
</evidence>
<gene>
    <name evidence="7" type="ORF">EZS27_024053</name>
</gene>
<keyword evidence="2" id="KW-0813">Transport</keyword>
<evidence type="ECO:0000256" key="4">
    <source>
        <dbReference type="ARBA" id="ARBA00023136"/>
    </source>
</evidence>
<comment type="subcellular location">
    <subcellularLocation>
        <location evidence="1">Cell outer membrane</location>
        <topology evidence="1">Multi-pass membrane protein</topology>
    </subcellularLocation>
</comment>
<dbReference type="Pfam" id="PF13715">
    <property type="entry name" value="CarbopepD_reg_2"/>
    <property type="match status" value="1"/>
</dbReference>
<organism evidence="7">
    <name type="scientific">termite gut metagenome</name>
    <dbReference type="NCBI Taxonomy" id="433724"/>
    <lineage>
        <taxon>unclassified sequences</taxon>
        <taxon>metagenomes</taxon>
        <taxon>organismal metagenomes</taxon>
    </lineage>
</organism>
<dbReference type="NCBIfam" id="TIGR04056">
    <property type="entry name" value="OMP_RagA_SusC"/>
    <property type="match status" value="1"/>
</dbReference>
<dbReference type="InterPro" id="IPR039426">
    <property type="entry name" value="TonB-dep_rcpt-like"/>
</dbReference>